<reference evidence="2 3" key="1">
    <citation type="journal article" date="2018" name="G3 (Bethesda)">
        <title>A High-Quality Reference Genome for the Invasive Mosquitofish Gambusia affinis Using a Chicago Library.</title>
        <authorList>
            <person name="Hoffberg S.L."/>
            <person name="Troendle N.J."/>
            <person name="Glenn T.C."/>
            <person name="Mahmud O."/>
            <person name="Louha S."/>
            <person name="Chalopin D."/>
            <person name="Bennetzen J.L."/>
            <person name="Mauricio R."/>
        </authorList>
    </citation>
    <scope>NUCLEOTIDE SEQUENCE [LARGE SCALE GENOMIC DNA]</scope>
    <source>
        <strain evidence="2">NE01/NJP1002.9</strain>
        <tissue evidence="2">Muscle</tissue>
    </source>
</reference>
<protein>
    <submittedName>
        <fullName evidence="2">Uncharacterized protein</fullName>
    </submittedName>
</protein>
<evidence type="ECO:0000313" key="3">
    <source>
        <dbReference type="Proteomes" id="UP000250572"/>
    </source>
</evidence>
<comment type="caution">
    <text evidence="2">The sequence shown here is derived from an EMBL/GenBank/DDBJ whole genome shotgun (WGS) entry which is preliminary data.</text>
</comment>
<dbReference type="Pfam" id="PF06825">
    <property type="entry name" value="HSBP1"/>
    <property type="match status" value="1"/>
</dbReference>
<comment type="similarity">
    <text evidence="1">Belongs to the HSBP1 family.</text>
</comment>
<dbReference type="EMBL" id="NHOQ01000086">
    <property type="protein sequence ID" value="PWA33052.1"/>
    <property type="molecule type" value="Genomic_DNA"/>
</dbReference>
<evidence type="ECO:0000256" key="1">
    <source>
        <dbReference type="ARBA" id="ARBA00006349"/>
    </source>
</evidence>
<gene>
    <name evidence="2" type="ORF">CCH79_00013001</name>
</gene>
<proteinExistence type="inferred from homology"/>
<name>A0A315WB25_GAMAF</name>
<dbReference type="Proteomes" id="UP000250572">
    <property type="component" value="Unassembled WGS sequence"/>
</dbReference>
<dbReference type="AlphaFoldDB" id="A0A315WB25"/>
<dbReference type="InterPro" id="IPR009643">
    <property type="entry name" value="HS1-bd"/>
</dbReference>
<sequence>MSTRIDDLEKNIADLMTQAGVEEIEAAPEKPKESQGLLAARRWSWTREQQNFSTEIDLLNQNRVGFCSPGHADPRVQVVELGGTEGDLLVLLSVRRLELHLQQLVLTALHRRRLPVHHAGAKQDKPHTLLTLMLTPGILSLTNQVAALILDAVRATPIGRAELTLECRLAIDCSKVFGGDRWWLQRIATALLALL</sequence>
<evidence type="ECO:0000313" key="2">
    <source>
        <dbReference type="EMBL" id="PWA33052.1"/>
    </source>
</evidence>
<organism evidence="2 3">
    <name type="scientific">Gambusia affinis</name>
    <name type="common">Western mosquitofish</name>
    <name type="synonym">Heterandria affinis</name>
    <dbReference type="NCBI Taxonomy" id="33528"/>
    <lineage>
        <taxon>Eukaryota</taxon>
        <taxon>Metazoa</taxon>
        <taxon>Chordata</taxon>
        <taxon>Craniata</taxon>
        <taxon>Vertebrata</taxon>
        <taxon>Euteleostomi</taxon>
        <taxon>Actinopterygii</taxon>
        <taxon>Neopterygii</taxon>
        <taxon>Teleostei</taxon>
        <taxon>Neoteleostei</taxon>
        <taxon>Acanthomorphata</taxon>
        <taxon>Ovalentaria</taxon>
        <taxon>Atherinomorphae</taxon>
        <taxon>Cyprinodontiformes</taxon>
        <taxon>Poeciliidae</taxon>
        <taxon>Poeciliinae</taxon>
        <taxon>Gambusia</taxon>
    </lineage>
</organism>
<dbReference type="GO" id="GO:0003714">
    <property type="term" value="F:transcription corepressor activity"/>
    <property type="evidence" value="ECO:0007669"/>
    <property type="project" value="InterPro"/>
</dbReference>
<accession>A0A315WB25</accession>
<keyword evidence="3" id="KW-1185">Reference proteome</keyword>